<proteinExistence type="predicted"/>
<dbReference type="Gene3D" id="2.40.100.20">
    <property type="match status" value="1"/>
</dbReference>
<protein>
    <recommendedName>
        <fullName evidence="1">Cyclophilin-like domain-containing protein</fullName>
    </recommendedName>
</protein>
<dbReference type="InterPro" id="IPR029000">
    <property type="entry name" value="Cyclophilin-like_dom_sf"/>
</dbReference>
<dbReference type="Proteomes" id="UP000176037">
    <property type="component" value="Unassembled WGS sequence"/>
</dbReference>
<evidence type="ECO:0000313" key="2">
    <source>
        <dbReference type="EMBL" id="OFI33994.1"/>
    </source>
</evidence>
<comment type="caution">
    <text evidence="2">The sequence shown here is derived from an EMBL/GenBank/DDBJ whole genome shotgun (WGS) entry which is preliminary data.</text>
</comment>
<dbReference type="AlphaFoldDB" id="A0A1E8FDI5"/>
<dbReference type="InterPro" id="IPR041183">
    <property type="entry name" value="Cyclophilin-like"/>
</dbReference>
<sequence>MNIVFTVGDKKLSATLDDSAAAQDFLSRLPLTMTLKDYAGIERVAYFDRPLIIDGAPAGHKAKAGDITYYAPWGNLAIFGKSFGYASGLIKLGAFDDDFSVLFQTPEAEVVISAQ</sequence>
<keyword evidence="3" id="KW-1185">Reference proteome</keyword>
<reference evidence="2 3" key="1">
    <citation type="submission" date="2016-09" db="EMBL/GenBank/DDBJ databases">
        <title>Alteromonas lipolytica, a new species isolated from sea water.</title>
        <authorList>
            <person name="Wu Y.-H."/>
            <person name="Cheng H."/>
            <person name="Xu X.-W."/>
        </authorList>
    </citation>
    <scope>NUCLEOTIDE SEQUENCE [LARGE SCALE GENOMIC DNA]</scope>
    <source>
        <strain evidence="2 3">JW12</strain>
    </source>
</reference>
<dbReference type="STRING" id="1856405.BFC17_20790"/>
<dbReference type="Pfam" id="PF18050">
    <property type="entry name" value="Cyclophil_like2"/>
    <property type="match status" value="1"/>
</dbReference>
<dbReference type="OrthoDB" id="5298378at2"/>
<accession>A0A1E8FDI5</accession>
<evidence type="ECO:0000259" key="1">
    <source>
        <dbReference type="Pfam" id="PF18050"/>
    </source>
</evidence>
<dbReference type="SUPFAM" id="SSF50891">
    <property type="entry name" value="Cyclophilin-like"/>
    <property type="match status" value="1"/>
</dbReference>
<organism evidence="2 3">
    <name type="scientific">Alteromonas lipolytica</name>
    <dbReference type="NCBI Taxonomy" id="1856405"/>
    <lineage>
        <taxon>Bacteria</taxon>
        <taxon>Pseudomonadati</taxon>
        <taxon>Pseudomonadota</taxon>
        <taxon>Gammaproteobacteria</taxon>
        <taxon>Alteromonadales</taxon>
        <taxon>Alteromonadaceae</taxon>
        <taxon>Alteromonas/Salinimonas group</taxon>
        <taxon>Alteromonas</taxon>
    </lineage>
</organism>
<feature type="domain" description="Cyclophilin-like" evidence="1">
    <location>
        <begin position="5"/>
        <end position="110"/>
    </location>
</feature>
<name>A0A1E8FDI5_9ALTE</name>
<dbReference type="EMBL" id="MJIC01000014">
    <property type="protein sequence ID" value="OFI33994.1"/>
    <property type="molecule type" value="Genomic_DNA"/>
</dbReference>
<evidence type="ECO:0000313" key="3">
    <source>
        <dbReference type="Proteomes" id="UP000176037"/>
    </source>
</evidence>
<gene>
    <name evidence="2" type="ORF">BFC17_20790</name>
</gene>
<dbReference type="RefSeq" id="WP_070176921.1">
    <property type="nucleotide sequence ID" value="NZ_BMJR01000003.1"/>
</dbReference>